<dbReference type="PROSITE" id="PS51123">
    <property type="entry name" value="OMPA_2"/>
    <property type="match status" value="1"/>
</dbReference>
<dbReference type="SUPFAM" id="SSF103088">
    <property type="entry name" value="OmpA-like"/>
    <property type="match status" value="1"/>
</dbReference>
<evidence type="ECO:0000256" key="3">
    <source>
        <dbReference type="ARBA" id="ARBA00023237"/>
    </source>
</evidence>
<dbReference type="AlphaFoldDB" id="A0A521AUS4"/>
<accession>A0A521AUS4</accession>
<dbReference type="Gene3D" id="3.30.1330.60">
    <property type="entry name" value="OmpA-like domain"/>
    <property type="match status" value="1"/>
</dbReference>
<dbReference type="InterPro" id="IPR050330">
    <property type="entry name" value="Bact_OuterMem_StrucFunc"/>
</dbReference>
<dbReference type="Gene3D" id="3.40.1520.20">
    <property type="match status" value="2"/>
</dbReference>
<dbReference type="InterPro" id="IPR006665">
    <property type="entry name" value="OmpA-like"/>
</dbReference>
<keyword evidence="3" id="KW-0998">Cell outer membrane</keyword>
<dbReference type="InterPro" id="IPR036737">
    <property type="entry name" value="OmpA-like_sf"/>
</dbReference>
<proteinExistence type="predicted"/>
<name>A0A521AUS4_9RHOB</name>
<dbReference type="EMBL" id="FXTK01000001">
    <property type="protein sequence ID" value="SMO38598.1"/>
    <property type="molecule type" value="Genomic_DNA"/>
</dbReference>
<keyword evidence="2 4" id="KW-0472">Membrane</keyword>
<dbReference type="CDD" id="cd07185">
    <property type="entry name" value="OmpA_C-like"/>
    <property type="match status" value="1"/>
</dbReference>
<sequence>MANSGSRRGTVVVASLLALAAAGGLSFLSARAAADFIEDRSAADVAEALRLGGYDWVTVQTDGLQVRLTGTAPDEVQRFRARSRAATVVEEGRVLDQMQVKARADMEMPAFGIELLRNDDSISIVGLVPAAMNHNAMAMALNQRTGVANISNLVETADYPVPQGWDAAYQFGLRSTELARRAKVSVTPGKVVVRAVADGPREKHDLEVALQRAKPAGVTLDAEVSAPRPVIAPFTLRFVKDGAGARFDACAADSEGARARILKAGTDAGIKPEPQCTLGLGAPSNRWADAAVPAIEAVDALGAGWVTLSDTDVALFAPADITAQAFDEAVGRLEGALPAAFTLTTEHEQKADLPQGPAEFAATVNAGTVMLRGRIGDDRMREAVESLARSRFGTVDSALRVDPGVPDGWTMRAIGAIEALDGLDHGKVTVSPDMIRLNGVSGSQTASDAAAARLSKRLGAGARYELAIRYDRRLDPLLGLPSGLECVDQLNAAMKESEIGFEPNKSVIAGDPADTLGRMSATMQNCSDYRIELGGHTDSQGREEMNAELSRARAQAVLDAMREHGVDVTYMTAKGYGESQPVADNETDAGREANRRIEFTLLADDPVVTETPAPAEKVSGVTETAEITAQKQARAASVAATGAIGGLLPAPGSGGASAELPPEAAATLPASAAIDGEMLLRITDALTVPASQAAFPDNNEGSPEQAQSAIPAAVLPAIVPLGVPAPTPDAAE</sequence>
<dbReference type="InterPro" id="IPR006664">
    <property type="entry name" value="OMP_bac"/>
</dbReference>
<evidence type="ECO:0000313" key="7">
    <source>
        <dbReference type="EMBL" id="SMO38598.1"/>
    </source>
</evidence>
<evidence type="ECO:0000256" key="2">
    <source>
        <dbReference type="ARBA" id="ARBA00023136"/>
    </source>
</evidence>
<organism evidence="7 8">
    <name type="scientific">Paracoccus laeviglucosivorans</name>
    <dbReference type="NCBI Taxonomy" id="1197861"/>
    <lineage>
        <taxon>Bacteria</taxon>
        <taxon>Pseudomonadati</taxon>
        <taxon>Pseudomonadota</taxon>
        <taxon>Alphaproteobacteria</taxon>
        <taxon>Rhodobacterales</taxon>
        <taxon>Paracoccaceae</taxon>
        <taxon>Paracoccus</taxon>
    </lineage>
</organism>
<evidence type="ECO:0000259" key="6">
    <source>
        <dbReference type="PROSITE" id="PS51123"/>
    </source>
</evidence>
<dbReference type="Proteomes" id="UP000319014">
    <property type="component" value="Unassembled WGS sequence"/>
</dbReference>
<dbReference type="PANTHER" id="PTHR30329:SF21">
    <property type="entry name" value="LIPOPROTEIN YIAD-RELATED"/>
    <property type="match status" value="1"/>
</dbReference>
<evidence type="ECO:0000256" key="1">
    <source>
        <dbReference type="ARBA" id="ARBA00004442"/>
    </source>
</evidence>
<reference evidence="7 8" key="1">
    <citation type="submission" date="2017-05" db="EMBL/GenBank/DDBJ databases">
        <authorList>
            <person name="Varghese N."/>
            <person name="Submissions S."/>
        </authorList>
    </citation>
    <scope>NUCLEOTIDE SEQUENCE [LARGE SCALE GENOMIC DNA]</scope>
    <source>
        <strain evidence="7 8">DSM 100094</strain>
    </source>
</reference>
<keyword evidence="8" id="KW-1185">Reference proteome</keyword>
<evidence type="ECO:0000256" key="4">
    <source>
        <dbReference type="PROSITE-ProRule" id="PRU00473"/>
    </source>
</evidence>
<evidence type="ECO:0000313" key="8">
    <source>
        <dbReference type="Proteomes" id="UP000319014"/>
    </source>
</evidence>
<evidence type="ECO:0000256" key="5">
    <source>
        <dbReference type="SAM" id="SignalP"/>
    </source>
</evidence>
<dbReference type="RefSeq" id="WP_246098625.1">
    <property type="nucleotide sequence ID" value="NZ_FXTK01000001.1"/>
</dbReference>
<feature type="signal peptide" evidence="5">
    <location>
        <begin position="1"/>
        <end position="32"/>
    </location>
</feature>
<dbReference type="PRINTS" id="PR01021">
    <property type="entry name" value="OMPADOMAIN"/>
</dbReference>
<dbReference type="InterPro" id="IPR006311">
    <property type="entry name" value="TAT_signal"/>
</dbReference>
<keyword evidence="5" id="KW-0732">Signal</keyword>
<dbReference type="GO" id="GO:0009279">
    <property type="term" value="C:cell outer membrane"/>
    <property type="evidence" value="ECO:0007669"/>
    <property type="project" value="UniProtKB-SubCell"/>
</dbReference>
<comment type="subcellular location">
    <subcellularLocation>
        <location evidence="1">Cell outer membrane</location>
    </subcellularLocation>
</comment>
<feature type="domain" description="OmpA-like" evidence="6">
    <location>
        <begin position="488"/>
        <end position="605"/>
    </location>
</feature>
<dbReference type="PANTHER" id="PTHR30329">
    <property type="entry name" value="STATOR ELEMENT OF FLAGELLAR MOTOR COMPLEX"/>
    <property type="match status" value="1"/>
</dbReference>
<dbReference type="Pfam" id="PF00691">
    <property type="entry name" value="OmpA"/>
    <property type="match status" value="1"/>
</dbReference>
<feature type="chain" id="PRO_5021736260" evidence="5">
    <location>
        <begin position="33"/>
        <end position="732"/>
    </location>
</feature>
<dbReference type="PROSITE" id="PS51318">
    <property type="entry name" value="TAT"/>
    <property type="match status" value="1"/>
</dbReference>
<gene>
    <name evidence="7" type="ORF">SAMN06265221_101392</name>
</gene>
<protein>
    <submittedName>
        <fullName evidence="7">OmpA-OmpF porin, OOP family</fullName>
    </submittedName>
</protein>